<dbReference type="AlphaFoldDB" id="A0A2V4W2B5"/>
<organism evidence="2 4">
    <name type="scientific">Paenibacillus barcinonensis</name>
    <dbReference type="NCBI Taxonomy" id="198119"/>
    <lineage>
        <taxon>Bacteria</taxon>
        <taxon>Bacillati</taxon>
        <taxon>Bacillota</taxon>
        <taxon>Bacilli</taxon>
        <taxon>Bacillales</taxon>
        <taxon>Paenibacillaceae</taxon>
        <taxon>Paenibacillus</taxon>
    </lineage>
</organism>
<keyword evidence="1" id="KW-1133">Transmembrane helix</keyword>
<dbReference type="Proteomes" id="UP000509327">
    <property type="component" value="Chromosome"/>
</dbReference>
<feature type="transmembrane region" description="Helical" evidence="1">
    <location>
        <begin position="12"/>
        <end position="41"/>
    </location>
</feature>
<reference evidence="3 5" key="2">
    <citation type="submission" date="2020-06" db="EMBL/GenBank/DDBJ databases">
        <title>Complete genome of Paenibacillus barcinonensis KACC11450.</title>
        <authorList>
            <person name="Kim M."/>
            <person name="Park Y.-J."/>
            <person name="Shin J.-H."/>
        </authorList>
    </citation>
    <scope>NUCLEOTIDE SEQUENCE [LARGE SCALE GENOMIC DNA]</scope>
    <source>
        <strain evidence="3 5">KACC11450</strain>
    </source>
</reference>
<feature type="transmembrane region" description="Helical" evidence="1">
    <location>
        <begin position="169"/>
        <end position="195"/>
    </location>
</feature>
<dbReference type="EMBL" id="CP054614">
    <property type="protein sequence ID" value="QKS58733.1"/>
    <property type="molecule type" value="Genomic_DNA"/>
</dbReference>
<dbReference type="NCBIfam" id="TIGR02206">
    <property type="entry name" value="intg_mem_TP0381"/>
    <property type="match status" value="1"/>
</dbReference>
<dbReference type="EMBL" id="QJSW01000008">
    <property type="protein sequence ID" value="PYE48571.1"/>
    <property type="molecule type" value="Genomic_DNA"/>
</dbReference>
<keyword evidence="1" id="KW-0812">Transmembrane</keyword>
<feature type="transmembrane region" description="Helical" evidence="1">
    <location>
        <begin position="138"/>
        <end position="157"/>
    </location>
</feature>
<dbReference type="Pfam" id="PF14808">
    <property type="entry name" value="TMEM164"/>
    <property type="match status" value="1"/>
</dbReference>
<protein>
    <submittedName>
        <fullName evidence="2">Putative integral membrane protein (TIGR02206 family)</fullName>
    </submittedName>
    <submittedName>
        <fullName evidence="3">TIGR02206 family membrane protein</fullName>
    </submittedName>
</protein>
<dbReference type="InterPro" id="IPR011737">
    <property type="entry name" value="CHP02206_TP0381"/>
</dbReference>
<dbReference type="Proteomes" id="UP000247790">
    <property type="component" value="Unassembled WGS sequence"/>
</dbReference>
<keyword evidence="5" id="KW-1185">Reference proteome</keyword>
<feature type="transmembrane region" description="Helical" evidence="1">
    <location>
        <begin position="215"/>
        <end position="237"/>
    </location>
</feature>
<gene>
    <name evidence="2" type="ORF">DFQ00_108163</name>
    <name evidence="3" type="ORF">HUB98_22590</name>
</gene>
<keyword evidence="1" id="KW-0472">Membrane</keyword>
<sequence length="260" mass="29534">MLYPPWLDPYDAAPFIAFSTSHMISIIIIAALVLLLFLFRHSLRRLSERSSRLMRIALAALMIGCEIVLQLWYVYGGIWSLQTSLPLELCSLTLLLSALLLLTRTRWLYSAVLFAGIAGALMAIVTPNLGYAFAHFRFIQFFTAHAMIILALLYMTWVEQFRPGWRSVAGSMIFVNVAAVMVYVADVLLGANYMFLRHKPNTPSVLDMLGPYPVYILGEEILALVLFTLLYIVLFAIPDRLRRHQNKRKTKSHQVHSKIG</sequence>
<reference evidence="2 4" key="1">
    <citation type="submission" date="2018-06" db="EMBL/GenBank/DDBJ databases">
        <title>Genomic Encyclopedia of Type Strains, Phase III (KMG-III): the genomes of soil and plant-associated and newly described type strains.</title>
        <authorList>
            <person name="Whitman W."/>
        </authorList>
    </citation>
    <scope>NUCLEOTIDE SEQUENCE [LARGE SCALE GENOMIC DNA]</scope>
    <source>
        <strain evidence="2 4">CECT 7022</strain>
    </source>
</reference>
<evidence type="ECO:0000313" key="4">
    <source>
        <dbReference type="Proteomes" id="UP000247790"/>
    </source>
</evidence>
<proteinExistence type="predicted"/>
<name>A0A2V4W2B5_PAEBA</name>
<evidence type="ECO:0000313" key="5">
    <source>
        <dbReference type="Proteomes" id="UP000509327"/>
    </source>
</evidence>
<evidence type="ECO:0000256" key="1">
    <source>
        <dbReference type="SAM" id="Phobius"/>
    </source>
</evidence>
<evidence type="ECO:0000313" key="2">
    <source>
        <dbReference type="EMBL" id="PYE48571.1"/>
    </source>
</evidence>
<evidence type="ECO:0000313" key="3">
    <source>
        <dbReference type="EMBL" id="QKS58733.1"/>
    </source>
</evidence>
<accession>A0A2V4W2B5</accession>
<dbReference type="OrthoDB" id="9813172at2"/>
<dbReference type="RefSeq" id="WP_110897229.1">
    <property type="nucleotide sequence ID" value="NZ_CP054614.1"/>
</dbReference>
<feature type="transmembrane region" description="Helical" evidence="1">
    <location>
        <begin position="53"/>
        <end position="73"/>
    </location>
</feature>
<feature type="transmembrane region" description="Helical" evidence="1">
    <location>
        <begin position="107"/>
        <end position="126"/>
    </location>
</feature>
<feature type="transmembrane region" description="Helical" evidence="1">
    <location>
        <begin position="85"/>
        <end position="102"/>
    </location>
</feature>